<dbReference type="Proteomes" id="UP000675880">
    <property type="component" value="Unassembled WGS sequence"/>
</dbReference>
<comment type="caution">
    <text evidence="2">The sequence shown here is derived from an EMBL/GenBank/DDBJ whole genome shotgun (WGS) entry which is preliminary data.</text>
</comment>
<dbReference type="InterPro" id="IPR007404">
    <property type="entry name" value="YdjM-like"/>
</dbReference>
<feature type="transmembrane region" description="Helical" evidence="1">
    <location>
        <begin position="136"/>
        <end position="158"/>
    </location>
</feature>
<evidence type="ECO:0000256" key="1">
    <source>
        <dbReference type="SAM" id="Phobius"/>
    </source>
</evidence>
<feature type="transmembrane region" description="Helical" evidence="1">
    <location>
        <begin position="104"/>
        <end position="124"/>
    </location>
</feature>
<protein>
    <recommendedName>
        <fullName evidence="4">Membrane-bound metal-dependent hydrolase</fullName>
    </recommendedName>
</protein>
<evidence type="ECO:0000313" key="2">
    <source>
        <dbReference type="EMBL" id="CAE6791215.1"/>
    </source>
</evidence>
<dbReference type="RefSeq" id="WP_213043885.1">
    <property type="nucleotide sequence ID" value="NZ_CAJNBJ010000019.1"/>
</dbReference>
<gene>
    <name evidence="2" type="ORF">NSPZN2_60017</name>
</gene>
<proteinExistence type="predicted"/>
<accession>A0ABM8S6A6</accession>
<feature type="transmembrane region" description="Helical" evidence="1">
    <location>
        <begin position="74"/>
        <end position="92"/>
    </location>
</feature>
<dbReference type="EMBL" id="CAJNBJ010000019">
    <property type="protein sequence ID" value="CAE6791215.1"/>
    <property type="molecule type" value="Genomic_DNA"/>
</dbReference>
<organism evidence="2 3">
    <name type="scientific">Nitrospira defluvii</name>
    <dbReference type="NCBI Taxonomy" id="330214"/>
    <lineage>
        <taxon>Bacteria</taxon>
        <taxon>Pseudomonadati</taxon>
        <taxon>Nitrospirota</taxon>
        <taxon>Nitrospiria</taxon>
        <taxon>Nitrospirales</taxon>
        <taxon>Nitrospiraceae</taxon>
        <taxon>Nitrospira</taxon>
    </lineage>
</organism>
<dbReference type="Pfam" id="PF04307">
    <property type="entry name" value="YdjM"/>
    <property type="match status" value="1"/>
</dbReference>
<evidence type="ECO:0000313" key="3">
    <source>
        <dbReference type="Proteomes" id="UP000675880"/>
    </source>
</evidence>
<reference evidence="2 3" key="1">
    <citation type="submission" date="2021-02" db="EMBL/GenBank/DDBJ databases">
        <authorList>
            <person name="Han P."/>
        </authorList>
    </citation>
    <scope>NUCLEOTIDE SEQUENCE [LARGE SCALE GENOMIC DNA]</scope>
    <source>
        <strain evidence="2">Candidatus Nitrospira sp. ZN2</strain>
    </source>
</reference>
<keyword evidence="1" id="KW-1133">Transmembrane helix</keyword>
<evidence type="ECO:0008006" key="4">
    <source>
        <dbReference type="Google" id="ProtNLM"/>
    </source>
</evidence>
<keyword evidence="3" id="KW-1185">Reference proteome</keyword>
<name>A0ABM8S6A6_9BACT</name>
<keyword evidence="1" id="KW-0472">Membrane</keyword>
<sequence>MDIVSHGLWGALAFGRKSRTSFWLAFGIGLAPDLCSFGILWIAATLGLSPKPDFSHGTPPESTIPAYVHHLYDVTHSFVIFLAVFALLWLLLKRPIWELGAWGLHVLVDIPTHSFAFFPTPFLWPLSDWKFDGWQWSQSAILVPNFTLLLLLYGWFLLQQGRPVLKPERVRE</sequence>
<feature type="transmembrane region" description="Helical" evidence="1">
    <location>
        <begin position="21"/>
        <end position="44"/>
    </location>
</feature>
<keyword evidence="1" id="KW-0812">Transmembrane</keyword>